<dbReference type="InterPro" id="IPR011990">
    <property type="entry name" value="TPR-like_helical_dom_sf"/>
</dbReference>
<evidence type="ECO:0000256" key="5">
    <source>
        <dbReference type="ARBA" id="ARBA00022737"/>
    </source>
</evidence>
<dbReference type="GO" id="GO:0016779">
    <property type="term" value="F:nucleotidyltransferase activity"/>
    <property type="evidence" value="ECO:0007669"/>
    <property type="project" value="UniProtKB-KW"/>
</dbReference>
<feature type="repeat" description="TPR" evidence="8">
    <location>
        <begin position="252"/>
        <end position="285"/>
    </location>
</feature>
<evidence type="ECO:0000256" key="4">
    <source>
        <dbReference type="ARBA" id="ARBA00022695"/>
    </source>
</evidence>
<dbReference type="EMBL" id="CAJNOM010000652">
    <property type="protein sequence ID" value="CAF1533045.1"/>
    <property type="molecule type" value="Genomic_DNA"/>
</dbReference>
<dbReference type="OrthoDB" id="39271at2759"/>
<comment type="caution">
    <text evidence="10">The sequence shown here is derived from an EMBL/GenBank/DDBJ whole genome shotgun (WGS) entry which is preliminary data.</text>
</comment>
<dbReference type="PROSITE" id="PS50005">
    <property type="entry name" value="TPR"/>
    <property type="match status" value="1"/>
</dbReference>
<keyword evidence="2 9" id="KW-0328">Glycosyltransferase</keyword>
<evidence type="ECO:0000313" key="11">
    <source>
        <dbReference type="EMBL" id="CAF1533045.1"/>
    </source>
</evidence>
<comment type="similarity">
    <text evidence="1 9">Belongs to the Arg-specific ADP-ribosyltransferase family.</text>
</comment>
<dbReference type="Gene3D" id="1.25.40.10">
    <property type="entry name" value="Tetratricopeptide repeat domain"/>
    <property type="match status" value="2"/>
</dbReference>
<keyword evidence="4" id="KW-0548">Nucleotidyltransferase</keyword>
<dbReference type="GO" id="GO:0106274">
    <property type="term" value="F:NAD+-protein-arginine ADP-ribosyltransferase activity"/>
    <property type="evidence" value="ECO:0007669"/>
    <property type="project" value="UniProtKB-EC"/>
</dbReference>
<dbReference type="PANTHER" id="PTHR45641:SF19">
    <property type="entry name" value="NEPHROCYSTIN-3"/>
    <property type="match status" value="1"/>
</dbReference>
<evidence type="ECO:0000256" key="2">
    <source>
        <dbReference type="ARBA" id="ARBA00022676"/>
    </source>
</evidence>
<dbReference type="AlphaFoldDB" id="A0A814NLL4"/>
<dbReference type="EC" id="2.4.2.31" evidence="9"/>
<keyword evidence="6 8" id="KW-0802">TPR repeat</keyword>
<evidence type="ECO:0000256" key="9">
    <source>
        <dbReference type="RuleBase" id="RU361228"/>
    </source>
</evidence>
<dbReference type="PANTHER" id="PTHR45641">
    <property type="entry name" value="TETRATRICOPEPTIDE REPEAT PROTEIN (AFU_ORTHOLOGUE AFUA_6G03870)"/>
    <property type="match status" value="1"/>
</dbReference>
<dbReference type="Pfam" id="PF13424">
    <property type="entry name" value="TPR_12"/>
    <property type="match status" value="2"/>
</dbReference>
<dbReference type="Pfam" id="PF13374">
    <property type="entry name" value="TPR_10"/>
    <property type="match status" value="1"/>
</dbReference>
<evidence type="ECO:0000256" key="1">
    <source>
        <dbReference type="ARBA" id="ARBA00009558"/>
    </source>
</evidence>
<proteinExistence type="inferred from homology"/>
<keyword evidence="3 9" id="KW-0808">Transferase</keyword>
<evidence type="ECO:0000313" key="12">
    <source>
        <dbReference type="Proteomes" id="UP000663832"/>
    </source>
</evidence>
<gene>
    <name evidence="10" type="ORF">BJG266_LOCUS21006</name>
    <name evidence="11" type="ORF">QVE165_LOCUS45684</name>
</gene>
<dbReference type="Proteomes" id="UP000663832">
    <property type="component" value="Unassembled WGS sequence"/>
</dbReference>
<evidence type="ECO:0000256" key="6">
    <source>
        <dbReference type="ARBA" id="ARBA00022803"/>
    </source>
</evidence>
<evidence type="ECO:0000313" key="13">
    <source>
        <dbReference type="Proteomes" id="UP000663877"/>
    </source>
</evidence>
<dbReference type="EMBL" id="CAJNOI010000122">
    <property type="protein sequence ID" value="CAF1094642.1"/>
    <property type="molecule type" value="Genomic_DNA"/>
</dbReference>
<dbReference type="InterPro" id="IPR019734">
    <property type="entry name" value="TPR_rpt"/>
</dbReference>
<keyword evidence="9" id="KW-0521">NADP</keyword>
<keyword evidence="12" id="KW-1185">Reference proteome</keyword>
<dbReference type="InterPro" id="IPR000768">
    <property type="entry name" value="ART"/>
</dbReference>
<protein>
    <recommendedName>
        <fullName evidence="9">NAD(P)(+)--arginine ADP-ribosyltransferase</fullName>
        <ecNumber evidence="9">2.4.2.31</ecNumber>
    </recommendedName>
    <alternativeName>
        <fullName evidence="9">Mono(ADP-ribosyl)transferase</fullName>
    </alternativeName>
</protein>
<comment type="catalytic activity">
    <reaction evidence="7 9">
        <text>L-arginyl-[protein] + NAD(+) = N(omega)-(ADP-D-ribosyl)-L-arginyl-[protein] + nicotinamide + H(+)</text>
        <dbReference type="Rhea" id="RHEA:19149"/>
        <dbReference type="Rhea" id="RHEA-COMP:10532"/>
        <dbReference type="Rhea" id="RHEA-COMP:15087"/>
        <dbReference type="ChEBI" id="CHEBI:15378"/>
        <dbReference type="ChEBI" id="CHEBI:17154"/>
        <dbReference type="ChEBI" id="CHEBI:29965"/>
        <dbReference type="ChEBI" id="CHEBI:57540"/>
        <dbReference type="ChEBI" id="CHEBI:142554"/>
        <dbReference type="EC" id="2.4.2.31"/>
    </reaction>
</comment>
<evidence type="ECO:0000256" key="7">
    <source>
        <dbReference type="ARBA" id="ARBA00047597"/>
    </source>
</evidence>
<keyword evidence="5" id="KW-0677">Repeat</keyword>
<dbReference type="SMART" id="SM00028">
    <property type="entry name" value="TPR"/>
    <property type="match status" value="5"/>
</dbReference>
<name>A0A814NLL4_9BILA</name>
<dbReference type="SUPFAM" id="SSF48452">
    <property type="entry name" value="TPR-like"/>
    <property type="match status" value="2"/>
</dbReference>
<accession>A0A814NLL4</accession>
<dbReference type="Gene3D" id="3.90.176.10">
    <property type="entry name" value="Toxin ADP-ribosyltransferase, Chain A, domain 1"/>
    <property type="match status" value="1"/>
</dbReference>
<dbReference type="SUPFAM" id="SSF56399">
    <property type="entry name" value="ADP-ribosylation"/>
    <property type="match status" value="1"/>
</dbReference>
<sequence>MKIADFARDYRSDDAIYWYTKPCFLHQLINKALRWDSVMASYTFRYFIIDLSVRIREMAKDTKQCHNSPFRVYRGSIICREEVEQLNVGTLVATRGFFSTSKNSDVAKQFLAIDPDTNMPPHRSIEDKQQFVLFKIDVDYIRSPKIIVADVSSQSAVPEEHEMIFDIGTTFIIKKIVYDSGHKMWFIYLESSSEVDRLNLKYRLDTRTRLADTPAMVLFGRYLSDVSSKNREALEYFQRLLRSVTVHDENRPQIYFSLARIYRVMGKYEHAIHYYRCAQLLYRRTLPQSSLGYGCSLSGLGTVYSLLGDSARALSFCTQAMIIHQHCLTNNHLEIAMNCNRVATAYWLCGNYAHALLLLSRSVNLYKQNLPTDHPCKAQSFHIMGLVHSSLGNCGQALACYKTALNMRESMLGKDHHLVAFTCYRLGLFYANQANTKSEALQYARRALRIMQARLPKNHPDVKMSMKLVENLSQQH</sequence>
<evidence type="ECO:0000256" key="3">
    <source>
        <dbReference type="ARBA" id="ARBA00022679"/>
    </source>
</evidence>
<evidence type="ECO:0000313" key="10">
    <source>
        <dbReference type="EMBL" id="CAF1094642.1"/>
    </source>
</evidence>
<dbReference type="PROSITE" id="PS51996">
    <property type="entry name" value="TR_MART"/>
    <property type="match status" value="1"/>
</dbReference>
<evidence type="ECO:0000256" key="8">
    <source>
        <dbReference type="PROSITE-ProRule" id="PRU00339"/>
    </source>
</evidence>
<reference evidence="10" key="1">
    <citation type="submission" date="2021-02" db="EMBL/GenBank/DDBJ databases">
        <authorList>
            <person name="Nowell W R."/>
        </authorList>
    </citation>
    <scope>NUCLEOTIDE SEQUENCE</scope>
</reference>
<dbReference type="Pfam" id="PF01129">
    <property type="entry name" value="ART"/>
    <property type="match status" value="1"/>
</dbReference>
<dbReference type="Proteomes" id="UP000663877">
    <property type="component" value="Unassembled WGS sequence"/>
</dbReference>
<keyword evidence="9" id="KW-0520">NAD</keyword>
<organism evidence="10 13">
    <name type="scientific">Adineta steineri</name>
    <dbReference type="NCBI Taxonomy" id="433720"/>
    <lineage>
        <taxon>Eukaryota</taxon>
        <taxon>Metazoa</taxon>
        <taxon>Spiralia</taxon>
        <taxon>Gnathifera</taxon>
        <taxon>Rotifera</taxon>
        <taxon>Eurotatoria</taxon>
        <taxon>Bdelloidea</taxon>
        <taxon>Adinetida</taxon>
        <taxon>Adinetidae</taxon>
        <taxon>Adineta</taxon>
    </lineage>
</organism>